<dbReference type="GO" id="GO:0000145">
    <property type="term" value="C:exocyst"/>
    <property type="evidence" value="ECO:0007669"/>
    <property type="project" value="InterPro"/>
</dbReference>
<feature type="non-terminal residue" evidence="2">
    <location>
        <position position="436"/>
    </location>
</feature>
<evidence type="ECO:0000313" key="3">
    <source>
        <dbReference type="Proteomes" id="UP000556165"/>
    </source>
</evidence>
<sequence length="436" mass="48572">LGARLAALAGRLVGDLGAVRCHVAPAYPPEYGAFGVYARGYHRALAQQLAALAQRALPVPDLYLLLDWHSNTYPREVLGHPEVGALLQAQALGPLLPPETQRGLESSCIAAVKAKVEVAVAQELQLSEDTWAEEATSQELQEGLATRVTGLLRAHVDRAPQITPEFGMEMAHSLLGVLVTFLHSFQRKVERFLEAPAEATPPDGATGRAIALVNCCPPFRAFAERLAQFGHPESEEPRRQAHAALDKVTRLCNHVLTQRLFEDLKPYFNKLMKRKWLTSSDAFDTIVMLITSFTQKLRPLRPEPYQVLVSEVHRRVLIEYVRPLMQVRLVCTSAKMRARVAARLGDEARQLRELFSRLDSASPWLDSVVPRLRELLVLEDTAALQMEVGVLARDFPDVRREHVAAMLDVRGLRGQAVRQEILGVLQDVEPGPPRHR</sequence>
<comment type="caution">
    <text evidence="2">The sequence shown here is derived from an EMBL/GenBank/DDBJ whole genome shotgun (WGS) entry which is preliminary data.</text>
</comment>
<dbReference type="GO" id="GO:0051601">
    <property type="term" value="P:exocyst localization"/>
    <property type="evidence" value="ECO:0007669"/>
    <property type="project" value="TreeGrafter"/>
</dbReference>
<dbReference type="EMBL" id="VZZW01008192">
    <property type="protein sequence ID" value="NXW39398.1"/>
    <property type="molecule type" value="Genomic_DNA"/>
</dbReference>
<evidence type="ECO:0000256" key="1">
    <source>
        <dbReference type="ARBA" id="ARBA00009447"/>
    </source>
</evidence>
<gene>
    <name evidence="2" type="primary">Exoc3l2</name>
    <name evidence="2" type="ORF">PHASIM_R14819</name>
</gene>
<comment type="similarity">
    <text evidence="1">Belongs to the SEC6 family.</text>
</comment>
<keyword evidence="3" id="KW-1185">Reference proteome</keyword>
<dbReference type="AlphaFoldDB" id="A0A7L4BP47"/>
<dbReference type="Gene3D" id="1.10.357.70">
    <property type="entry name" value="Exocyst complex component Sec6, C-terminal domain"/>
    <property type="match status" value="1"/>
</dbReference>
<dbReference type="GO" id="GO:0000149">
    <property type="term" value="F:SNARE binding"/>
    <property type="evidence" value="ECO:0007669"/>
    <property type="project" value="TreeGrafter"/>
</dbReference>
<dbReference type="Proteomes" id="UP000556165">
    <property type="component" value="Unassembled WGS sequence"/>
</dbReference>
<evidence type="ECO:0000313" key="2">
    <source>
        <dbReference type="EMBL" id="NXW39398.1"/>
    </source>
</evidence>
<protein>
    <submittedName>
        <fullName evidence="2">EX3L2 protein</fullName>
    </submittedName>
</protein>
<dbReference type="PANTHER" id="PTHR21292:SF7">
    <property type="entry name" value="EXOCYST COMPLEX COMPONENT 3-LIKE 2"/>
    <property type="match status" value="1"/>
</dbReference>
<dbReference type="GO" id="GO:0006887">
    <property type="term" value="P:exocytosis"/>
    <property type="evidence" value="ECO:0007669"/>
    <property type="project" value="InterPro"/>
</dbReference>
<accession>A0A7L4BP47</accession>
<organism evidence="2 3">
    <name type="scientific">Phaetusa simplex</name>
    <name type="common">large-billed tern</name>
    <dbReference type="NCBI Taxonomy" id="297813"/>
    <lineage>
        <taxon>Eukaryota</taxon>
        <taxon>Metazoa</taxon>
        <taxon>Chordata</taxon>
        <taxon>Craniata</taxon>
        <taxon>Vertebrata</taxon>
        <taxon>Euteleostomi</taxon>
        <taxon>Archelosauria</taxon>
        <taxon>Archosauria</taxon>
        <taxon>Dinosauria</taxon>
        <taxon>Saurischia</taxon>
        <taxon>Theropoda</taxon>
        <taxon>Coelurosauria</taxon>
        <taxon>Aves</taxon>
        <taxon>Neognathae</taxon>
        <taxon>Neoaves</taxon>
        <taxon>Charadriiformes</taxon>
        <taxon>Laridae</taxon>
        <taxon>Phaetusa</taxon>
    </lineage>
</organism>
<proteinExistence type="inferred from homology"/>
<reference evidence="2 3" key="1">
    <citation type="submission" date="2019-09" db="EMBL/GenBank/DDBJ databases">
        <title>Bird 10,000 Genomes (B10K) Project - Family phase.</title>
        <authorList>
            <person name="Zhang G."/>
        </authorList>
    </citation>
    <scope>NUCLEOTIDE SEQUENCE [LARGE SCALE GENOMIC DNA]</scope>
    <source>
        <strain evidence="2">B10K-DU-009-16</strain>
        <tissue evidence="2">Muscle</tissue>
    </source>
</reference>
<dbReference type="InterPro" id="IPR042532">
    <property type="entry name" value="EXOC3/Sec6_C"/>
</dbReference>
<dbReference type="PANTHER" id="PTHR21292">
    <property type="entry name" value="EXOCYST COMPLEX COMPONENT SEC6-RELATED"/>
    <property type="match status" value="1"/>
</dbReference>
<dbReference type="Pfam" id="PF06046">
    <property type="entry name" value="Sec6"/>
    <property type="match status" value="1"/>
</dbReference>
<feature type="non-terminal residue" evidence="2">
    <location>
        <position position="1"/>
    </location>
</feature>
<dbReference type="InterPro" id="IPR010326">
    <property type="entry name" value="EXOC3/Sec6"/>
</dbReference>
<name>A0A7L4BP47_9CHAR</name>